<protein>
    <submittedName>
        <fullName evidence="1">Uncharacterized protein</fullName>
    </submittedName>
</protein>
<dbReference type="AlphaFoldDB" id="A0A7C3SJG3"/>
<gene>
    <name evidence="1" type="ORF">ENV62_01725</name>
</gene>
<comment type="caution">
    <text evidence="1">The sequence shown here is derived from an EMBL/GenBank/DDBJ whole genome shotgun (WGS) entry which is preliminary data.</text>
</comment>
<reference evidence="1" key="1">
    <citation type="journal article" date="2020" name="mSystems">
        <title>Genome- and Community-Level Interaction Insights into Carbon Utilization and Element Cycling Functions of Hydrothermarchaeota in Hydrothermal Sediment.</title>
        <authorList>
            <person name="Zhou Z."/>
            <person name="Liu Y."/>
            <person name="Xu W."/>
            <person name="Pan J."/>
            <person name="Luo Z.H."/>
            <person name="Li M."/>
        </authorList>
    </citation>
    <scope>NUCLEOTIDE SEQUENCE [LARGE SCALE GENOMIC DNA]</scope>
    <source>
        <strain evidence="1">SpSt-776</strain>
    </source>
</reference>
<name>A0A7C3SJG3_9BACT</name>
<accession>A0A7C3SJG3</accession>
<evidence type="ECO:0000313" key="1">
    <source>
        <dbReference type="EMBL" id="HGB13947.1"/>
    </source>
</evidence>
<dbReference type="EMBL" id="DTHB01000016">
    <property type="protein sequence ID" value="HGB13947.1"/>
    <property type="molecule type" value="Genomic_DNA"/>
</dbReference>
<organism evidence="1">
    <name type="scientific">Desulfobacca acetoxidans</name>
    <dbReference type="NCBI Taxonomy" id="60893"/>
    <lineage>
        <taxon>Bacteria</taxon>
        <taxon>Pseudomonadati</taxon>
        <taxon>Thermodesulfobacteriota</taxon>
        <taxon>Desulfobaccia</taxon>
        <taxon>Desulfobaccales</taxon>
        <taxon>Desulfobaccaceae</taxon>
        <taxon>Desulfobacca</taxon>
    </lineage>
</organism>
<sequence length="123" mass="13905">MGLGRRLLAGPVARAGLLPAGYYRHLALAAMEAEDFSRTLEYLQWAEDPLLVQILVFRLRLLKSRHQRKRQNLQLLLTQPSLRTSQEKLRALADQEDRALELLGNYEARALNIMNAKAGKALG</sequence>
<proteinExistence type="predicted"/>